<feature type="region of interest" description="Disordered" evidence="3">
    <location>
        <begin position="1"/>
        <end position="215"/>
    </location>
</feature>
<dbReference type="GO" id="GO:0005694">
    <property type="term" value="C:chromosome"/>
    <property type="evidence" value="ECO:0007669"/>
    <property type="project" value="UniProtKB-ARBA"/>
</dbReference>
<evidence type="ECO:0000313" key="5">
    <source>
        <dbReference type="EMBL" id="JAG43508.1"/>
    </source>
</evidence>
<dbReference type="InterPro" id="IPR000953">
    <property type="entry name" value="Chromo/chromo_shadow_dom"/>
</dbReference>
<dbReference type="Gene3D" id="2.40.50.40">
    <property type="match status" value="1"/>
</dbReference>
<reference evidence="5" key="1">
    <citation type="journal article" date="2014" name="PLoS ONE">
        <title>Transcriptome-Based Identification of ABC Transporters in the Western Tarnished Plant Bug Lygus hesperus.</title>
        <authorList>
            <person name="Hull J.J."/>
            <person name="Chaney K."/>
            <person name="Geib S.M."/>
            <person name="Fabrick J.A."/>
            <person name="Brent C.S."/>
            <person name="Walsh D."/>
            <person name="Lavine L.C."/>
        </authorList>
    </citation>
    <scope>NUCLEOTIDE SEQUENCE</scope>
</reference>
<feature type="compositionally biased region" description="Low complexity" evidence="3">
    <location>
        <begin position="26"/>
        <end position="54"/>
    </location>
</feature>
<evidence type="ECO:0000256" key="1">
    <source>
        <dbReference type="ARBA" id="ARBA00004123"/>
    </source>
</evidence>
<keyword evidence="5" id="KW-0347">Helicase</keyword>
<dbReference type="GO" id="GO:0003677">
    <property type="term" value="F:DNA binding"/>
    <property type="evidence" value="ECO:0007669"/>
    <property type="project" value="UniProtKB-KW"/>
</dbReference>
<comment type="subcellular location">
    <subcellularLocation>
        <location evidence="1">Nucleus</location>
    </subcellularLocation>
</comment>
<evidence type="ECO:0000256" key="2">
    <source>
        <dbReference type="ARBA" id="ARBA00023242"/>
    </source>
</evidence>
<keyword evidence="5" id="KW-0238">DNA-binding</keyword>
<dbReference type="InterPro" id="IPR023780">
    <property type="entry name" value="Chromo_domain"/>
</dbReference>
<accession>A0A0A9ZHS6</accession>
<dbReference type="InterPro" id="IPR023779">
    <property type="entry name" value="Chromodomain_CS"/>
</dbReference>
<dbReference type="AlphaFoldDB" id="A0A0A9ZHS6"/>
<name>A0A0A9ZHS6_LYGHE</name>
<protein>
    <submittedName>
        <fullName evidence="5">Chromodomain-helicase-DNA-binding protein 2</fullName>
    </submittedName>
</protein>
<sequence>MPQQQDGSGEDSGSDSDKETGKQNASDSSSDSGSGSDSDSDSSSSASSKSSGSDDSNESAGEKSESPSKTADPKQFWEDNPDVYGVRRSGRQRKEPDRLNTGDSDDSSEKTSAIKKKKSPNKSWNSDTSYDSETDKECQKPPRSKPPGGRRKPIPKPSKQRTTARTRQRTYSDSSESSYDSDDNKNRRAKARRGVAVSYKEASDEKTDSDEIIEPESVEPEPVVIDTSETIEKVLAQRIGKKGVVGNQTTIYAVEENGDPNIDCDPSDKENTEVQYLIKWKGWSHIHNTWESEVSLKEQKVKGVKKLENFVKREEDIRFWKRHTTPEDVEYYECQLELQQELLKSYNRVERIIG</sequence>
<feature type="compositionally biased region" description="Low complexity" evidence="3">
    <location>
        <begin position="169"/>
        <end position="178"/>
    </location>
</feature>
<dbReference type="PROSITE" id="PS50013">
    <property type="entry name" value="CHROMO_2"/>
    <property type="match status" value="1"/>
</dbReference>
<organism evidence="5">
    <name type="scientific">Lygus hesperus</name>
    <name type="common">Western plant bug</name>
    <dbReference type="NCBI Taxonomy" id="30085"/>
    <lineage>
        <taxon>Eukaryota</taxon>
        <taxon>Metazoa</taxon>
        <taxon>Ecdysozoa</taxon>
        <taxon>Arthropoda</taxon>
        <taxon>Hexapoda</taxon>
        <taxon>Insecta</taxon>
        <taxon>Pterygota</taxon>
        <taxon>Neoptera</taxon>
        <taxon>Paraneoptera</taxon>
        <taxon>Hemiptera</taxon>
        <taxon>Heteroptera</taxon>
        <taxon>Panheteroptera</taxon>
        <taxon>Cimicomorpha</taxon>
        <taxon>Miridae</taxon>
        <taxon>Mirini</taxon>
        <taxon>Lygus</taxon>
    </lineage>
</organism>
<dbReference type="GO" id="GO:0004386">
    <property type="term" value="F:helicase activity"/>
    <property type="evidence" value="ECO:0007669"/>
    <property type="project" value="UniProtKB-KW"/>
</dbReference>
<dbReference type="EMBL" id="GBHO01000096">
    <property type="protein sequence ID" value="JAG43508.1"/>
    <property type="molecule type" value="Transcribed_RNA"/>
</dbReference>
<dbReference type="GO" id="GO:0005634">
    <property type="term" value="C:nucleus"/>
    <property type="evidence" value="ECO:0007669"/>
    <property type="project" value="UniProtKB-SubCell"/>
</dbReference>
<keyword evidence="5" id="KW-0378">Hydrolase</keyword>
<proteinExistence type="predicted"/>
<keyword evidence="5" id="KW-0547">Nucleotide-binding</keyword>
<keyword evidence="5" id="KW-0067">ATP-binding</keyword>
<gene>
    <name evidence="5" type="primary">CHD2</name>
    <name evidence="5" type="ORF">CM83_27909</name>
</gene>
<dbReference type="PROSITE" id="PS00598">
    <property type="entry name" value="CHROMO_1"/>
    <property type="match status" value="1"/>
</dbReference>
<dbReference type="CDD" id="cd18666">
    <property type="entry name" value="CD1_tandem_CHD1-2_like"/>
    <property type="match status" value="1"/>
</dbReference>
<feature type="domain" description="Chromo" evidence="4">
    <location>
        <begin position="229"/>
        <end position="322"/>
    </location>
</feature>
<dbReference type="SMART" id="SM00298">
    <property type="entry name" value="CHROMO"/>
    <property type="match status" value="1"/>
</dbReference>
<dbReference type="Pfam" id="PF00385">
    <property type="entry name" value="Chromo"/>
    <property type="match status" value="1"/>
</dbReference>
<keyword evidence="2" id="KW-0539">Nucleus</keyword>
<dbReference type="SUPFAM" id="SSF54160">
    <property type="entry name" value="Chromo domain-like"/>
    <property type="match status" value="1"/>
</dbReference>
<evidence type="ECO:0000256" key="3">
    <source>
        <dbReference type="SAM" id="MobiDB-lite"/>
    </source>
</evidence>
<evidence type="ECO:0000259" key="4">
    <source>
        <dbReference type="PROSITE" id="PS50013"/>
    </source>
</evidence>
<feature type="compositionally biased region" description="Basic and acidic residues" evidence="3">
    <location>
        <begin position="60"/>
        <end position="77"/>
    </location>
</feature>
<reference evidence="5" key="2">
    <citation type="submission" date="2014-07" db="EMBL/GenBank/DDBJ databases">
        <authorList>
            <person name="Hull J."/>
        </authorList>
    </citation>
    <scope>NUCLEOTIDE SEQUENCE</scope>
</reference>
<dbReference type="InterPro" id="IPR016197">
    <property type="entry name" value="Chromo-like_dom_sf"/>
</dbReference>
<feature type="compositionally biased region" description="Basic residues" evidence="3">
    <location>
        <begin position="148"/>
        <end position="168"/>
    </location>
</feature>